<evidence type="ECO:0000256" key="1">
    <source>
        <dbReference type="SAM" id="MobiDB-lite"/>
    </source>
</evidence>
<accession>A0ABM3GLL6</accession>
<keyword evidence="2" id="KW-1185">Reference proteome</keyword>
<reference evidence="3" key="1">
    <citation type="submission" date="2025-08" db="UniProtKB">
        <authorList>
            <consortium name="RefSeq"/>
        </authorList>
    </citation>
    <scope>IDENTIFICATION</scope>
    <source>
        <tissue evidence="3">Thorax and Abdomen</tissue>
    </source>
</reference>
<proteinExistence type="predicted"/>
<name>A0ABM3GLL6_NEOLC</name>
<dbReference type="GeneID" id="107219208"/>
<evidence type="ECO:0000313" key="3">
    <source>
        <dbReference type="RefSeq" id="XP_046601171.1"/>
    </source>
</evidence>
<feature type="region of interest" description="Disordered" evidence="1">
    <location>
        <begin position="156"/>
        <end position="196"/>
    </location>
</feature>
<gene>
    <name evidence="3" type="primary">LOC107219208</name>
</gene>
<organism evidence="2 3">
    <name type="scientific">Neodiprion lecontei</name>
    <name type="common">Redheaded pine sawfly</name>
    <dbReference type="NCBI Taxonomy" id="441921"/>
    <lineage>
        <taxon>Eukaryota</taxon>
        <taxon>Metazoa</taxon>
        <taxon>Ecdysozoa</taxon>
        <taxon>Arthropoda</taxon>
        <taxon>Hexapoda</taxon>
        <taxon>Insecta</taxon>
        <taxon>Pterygota</taxon>
        <taxon>Neoptera</taxon>
        <taxon>Endopterygota</taxon>
        <taxon>Hymenoptera</taxon>
        <taxon>Tenthredinoidea</taxon>
        <taxon>Diprionidae</taxon>
        <taxon>Diprioninae</taxon>
        <taxon>Neodiprion</taxon>
    </lineage>
</organism>
<sequence length="893" mass="99680">MPWWKIFIRQFALLQSLITVTIFFGSMNIEAAPIADLNSVNLTTEFNITGECLPLGEIAKFEKYPTEKNDDPQSGTGFPVINAAALTSDDFARVEYKNSELSPFGDDQADWMRLKILHYLLQRPQDDFLKSNFQTVYKFLVTAYKRLRSGKKITENSHIEDRSGGENSSLEDGVEKDGDKRVFHTSSTSSTSDGLPHRLYRSTLVHSEINDDDDEENDYAESLDDLLETTGVAASKLDVGKTNLYLKPKTTATSTESMRIITVFEHPTEKTNTVSKTLLDSGEDDSKSEIDRKYTESNSVTAEIKRVFGATGDFRSILTTEEEGNDQQLFNTTLKNLDTVFEGSTRTNITAQNNFVTEITTAENNNREIGSTAMSNIESGVYGTMNNIGVGITTRINSQSETTWKSIFEAGITIENDTETKFHAAKNNSGFENRTRINSEFENATKKISEPENTTEIDNESSIYGTMSSSEPGIRAENNSGIGIKINYNNTETEIVTTGNNFSTIITTEKSNIQTPIAAKNNSDAKFTIKNESDVNVETKITTLRNDIETENSTTENNVEIGIAVENESGIKTSFAKNDFETEKISHSSQFPGTSIEFSTVSQFSEKINGNPDGYRMISDRFHESLESTTVSSRHVAGISDIPYSATSEENNPDIPSVTKPEDGDKIAGNSGDEEAEPSIHSQTTTTTTTIFHPSSTDRGIPVRDAKKVQVILKIGDIELSPYNGMTRSTEVGLVKIPGSKNGRKEFSGPTNYVSRIYNVNDNEAAIEEEGENEDSVNPKSSYNDPYSYAKNFDSDHPHRHLPRYHRFDESLDSGESKASWENYRSKNFPHPQVRVPVKRGGHNTNIEKLYRWFYRTGQEAENPDLSRRGLLVRYIAKPEIRCKELAKVRGDR</sequence>
<dbReference type="Proteomes" id="UP000829291">
    <property type="component" value="Chromosome 7"/>
</dbReference>
<feature type="region of interest" description="Disordered" evidence="1">
    <location>
        <begin position="642"/>
        <end position="701"/>
    </location>
</feature>
<evidence type="ECO:0000313" key="2">
    <source>
        <dbReference type="Proteomes" id="UP000829291"/>
    </source>
</evidence>
<protein>
    <submittedName>
        <fullName evidence="3">Uncharacterized protein LOC107219208</fullName>
    </submittedName>
</protein>
<feature type="compositionally biased region" description="Polar residues" evidence="1">
    <location>
        <begin position="184"/>
        <end position="193"/>
    </location>
</feature>
<dbReference type="RefSeq" id="XP_046601171.1">
    <property type="nucleotide sequence ID" value="XM_046745215.1"/>
</dbReference>
<feature type="compositionally biased region" description="Basic and acidic residues" evidence="1">
    <location>
        <begin position="173"/>
        <end position="182"/>
    </location>
</feature>